<accession>K2Q0F0</accession>
<dbReference type="SUPFAM" id="SSF82171">
    <property type="entry name" value="DPP6 N-terminal domain-like"/>
    <property type="match status" value="1"/>
</dbReference>
<dbReference type="InterPro" id="IPR050330">
    <property type="entry name" value="Bact_OuterMem_StrucFunc"/>
</dbReference>
<dbReference type="InterPro" id="IPR008969">
    <property type="entry name" value="CarboxyPept-like_regulatory"/>
</dbReference>
<dbReference type="PATRIC" id="fig|555500.3.peg.2662"/>
<dbReference type="Pfam" id="PF00691">
    <property type="entry name" value="OmpA"/>
    <property type="match status" value="1"/>
</dbReference>
<protein>
    <submittedName>
        <fullName evidence="6">OmpA/MotB family outer membrane protein</fullName>
    </submittedName>
</protein>
<dbReference type="InterPro" id="IPR036737">
    <property type="entry name" value="OmpA-like_sf"/>
</dbReference>
<keyword evidence="3" id="KW-0998">Cell outer membrane</keyword>
<evidence type="ECO:0000313" key="6">
    <source>
        <dbReference type="EMBL" id="EKF54316.1"/>
    </source>
</evidence>
<comment type="subcellular location">
    <subcellularLocation>
        <location evidence="1">Cell outer membrane</location>
    </subcellularLocation>
</comment>
<dbReference type="SUPFAM" id="SSF48452">
    <property type="entry name" value="TPR-like"/>
    <property type="match status" value="1"/>
</dbReference>
<gene>
    <name evidence="6" type="ORF">I215_12908</name>
</gene>
<dbReference type="Gene3D" id="1.25.40.10">
    <property type="entry name" value="Tetratricopeptide repeat domain"/>
    <property type="match status" value="1"/>
</dbReference>
<dbReference type="Proteomes" id="UP000007364">
    <property type="component" value="Unassembled WGS sequence"/>
</dbReference>
<dbReference type="SUPFAM" id="SSF103088">
    <property type="entry name" value="OmpA-like"/>
    <property type="match status" value="1"/>
</dbReference>
<evidence type="ECO:0000256" key="3">
    <source>
        <dbReference type="ARBA" id="ARBA00023237"/>
    </source>
</evidence>
<dbReference type="Pfam" id="PF07676">
    <property type="entry name" value="PD40"/>
    <property type="match status" value="1"/>
</dbReference>
<evidence type="ECO:0000256" key="1">
    <source>
        <dbReference type="ARBA" id="ARBA00004442"/>
    </source>
</evidence>
<dbReference type="InterPro" id="IPR006664">
    <property type="entry name" value="OMP_bac"/>
</dbReference>
<dbReference type="eggNOG" id="COG2885">
    <property type="taxonomic scope" value="Bacteria"/>
</dbReference>
<comment type="caution">
    <text evidence="6">The sequence shown here is derived from an EMBL/GenBank/DDBJ whole genome shotgun (WGS) entry which is preliminary data.</text>
</comment>
<dbReference type="Pfam" id="PF13620">
    <property type="entry name" value="CarboxypepD_reg"/>
    <property type="match status" value="1"/>
</dbReference>
<dbReference type="STRING" id="555500.I215_12908"/>
<dbReference type="InterPro" id="IPR011990">
    <property type="entry name" value="TPR-like_helical_dom_sf"/>
</dbReference>
<organism evidence="6 7">
    <name type="scientific">Galbibacter marinus</name>
    <dbReference type="NCBI Taxonomy" id="555500"/>
    <lineage>
        <taxon>Bacteria</taxon>
        <taxon>Pseudomonadati</taxon>
        <taxon>Bacteroidota</taxon>
        <taxon>Flavobacteriia</taxon>
        <taxon>Flavobacteriales</taxon>
        <taxon>Flavobacteriaceae</taxon>
        <taxon>Galbibacter</taxon>
    </lineage>
</organism>
<dbReference type="PRINTS" id="PR01021">
    <property type="entry name" value="OMPADOMAIN"/>
</dbReference>
<name>K2Q0F0_9FLAO</name>
<dbReference type="PANTHER" id="PTHR30329:SF21">
    <property type="entry name" value="LIPOPROTEIN YIAD-RELATED"/>
    <property type="match status" value="1"/>
</dbReference>
<dbReference type="eggNOG" id="COG0823">
    <property type="taxonomic scope" value="Bacteria"/>
</dbReference>
<keyword evidence="2 4" id="KW-0472">Membrane</keyword>
<dbReference type="InterPro" id="IPR006665">
    <property type="entry name" value="OmpA-like"/>
</dbReference>
<dbReference type="EMBL" id="AMSG01000024">
    <property type="protein sequence ID" value="EKF54316.1"/>
    <property type="molecule type" value="Genomic_DNA"/>
</dbReference>
<dbReference type="InterPro" id="IPR011042">
    <property type="entry name" value="6-blade_b-propeller_TolB-like"/>
</dbReference>
<keyword evidence="7" id="KW-1185">Reference proteome</keyword>
<dbReference type="CDD" id="cd07185">
    <property type="entry name" value="OmpA_C-like"/>
    <property type="match status" value="1"/>
</dbReference>
<feature type="domain" description="OmpA-like" evidence="5">
    <location>
        <begin position="511"/>
        <end position="635"/>
    </location>
</feature>
<evidence type="ECO:0000256" key="4">
    <source>
        <dbReference type="PROSITE-ProRule" id="PRU00473"/>
    </source>
</evidence>
<evidence type="ECO:0000313" key="7">
    <source>
        <dbReference type="Proteomes" id="UP000007364"/>
    </source>
</evidence>
<evidence type="ECO:0000256" key="2">
    <source>
        <dbReference type="ARBA" id="ARBA00023136"/>
    </source>
</evidence>
<dbReference type="RefSeq" id="WP_008992420.1">
    <property type="nucleotide sequence ID" value="NZ_AMSG01000024.1"/>
</dbReference>
<dbReference type="AlphaFoldDB" id="K2Q0F0"/>
<evidence type="ECO:0000259" key="5">
    <source>
        <dbReference type="PROSITE" id="PS51123"/>
    </source>
</evidence>
<dbReference type="PROSITE" id="PS51123">
    <property type="entry name" value="OMPA_2"/>
    <property type="match status" value="1"/>
</dbReference>
<dbReference type="InterPro" id="IPR011659">
    <property type="entry name" value="WD40"/>
</dbReference>
<dbReference type="Gene3D" id="3.30.1330.60">
    <property type="entry name" value="OmpA-like domain"/>
    <property type="match status" value="1"/>
</dbReference>
<dbReference type="Gene3D" id="2.120.10.30">
    <property type="entry name" value="TolB, C-terminal domain"/>
    <property type="match status" value="1"/>
</dbReference>
<dbReference type="SUPFAM" id="SSF49464">
    <property type="entry name" value="Carboxypeptidase regulatory domain-like"/>
    <property type="match status" value="1"/>
</dbReference>
<sequence>MKAHTLFLIILVYVGALSGLQAQHGKQQRADVLFTNFSFVKAADIYKELIEAQYNEKYAHRRLADCYLMLRDPEKAVKHYRQVIDQQKVANEVYYNYAVALRYLGDYEGSEKWAKHYKKQGGDAKLVRALKKDQSTYLPNEPIFRLKESNFNTPNSDFGAFKHGDLVYFVSSKERDGVSQKTYSWNEQPFLDMFTINIATNDSIPTAVAGEINSRYHEGPMTISRDGKTMYFSRNNYYLKTKTKDKEGVNHLQIYKAEYLNGQWTNIQDLPFNNDNYSVSHPALSPDGKTLYFASDMPGGFGKSDLYSVSIHDNGSYGEVENLGPIINTEGEELFPFVNAEGNLFFSSDGHPGHGLLDVFGTLKNDKGVLVEVTNLKSPINSNRDDFSFFMAEDGLSGYIASNRKDKIGNDDIYEFETILPLLLKGIVTDSINGNPIANAKLVLTKQDGTPIADLTTDVNGYYQHSIQREQYYNLAASHPKYQDKLTLFNSMDIPSKQTELVVNIQLVPVMDLKVLADLNTIYFDFDRYNIRPDAAKELHKIIDLLTNQYPNMTIKVESHTDSRGSKSYNDRLSIDRANSTYEYLISNGLTKERVIAHDGYGEHRLTNGCSDGVHCEEPDHQLNRRTDFTVIKME</sequence>
<reference evidence="6 7" key="1">
    <citation type="journal article" date="2012" name="J. Bacteriol.">
        <title>Genome Sequence of Galbibacter marinum Type Strain ck-I2-15.</title>
        <authorList>
            <person name="Lai Q."/>
            <person name="Li C."/>
            <person name="Shao Z."/>
        </authorList>
    </citation>
    <scope>NUCLEOTIDE SEQUENCE [LARGE SCALE GENOMIC DNA]</scope>
    <source>
        <strain evidence="7">ck-I2-15</strain>
    </source>
</reference>
<dbReference type="GO" id="GO:0009279">
    <property type="term" value="C:cell outer membrane"/>
    <property type="evidence" value="ECO:0007669"/>
    <property type="project" value="UniProtKB-SubCell"/>
</dbReference>
<dbReference type="OrthoDB" id="9809364at2"/>
<dbReference type="Gene3D" id="2.60.40.1120">
    <property type="entry name" value="Carboxypeptidase-like, regulatory domain"/>
    <property type="match status" value="1"/>
</dbReference>
<dbReference type="PANTHER" id="PTHR30329">
    <property type="entry name" value="STATOR ELEMENT OF FLAGELLAR MOTOR COMPLEX"/>
    <property type="match status" value="1"/>
</dbReference>
<proteinExistence type="predicted"/>